<feature type="domain" description="Integrase catalytic" evidence="1">
    <location>
        <begin position="163"/>
        <end position="253"/>
    </location>
</feature>
<organism evidence="2 3">
    <name type="scientific">Tanacetum coccineum</name>
    <dbReference type="NCBI Taxonomy" id="301880"/>
    <lineage>
        <taxon>Eukaryota</taxon>
        <taxon>Viridiplantae</taxon>
        <taxon>Streptophyta</taxon>
        <taxon>Embryophyta</taxon>
        <taxon>Tracheophyta</taxon>
        <taxon>Spermatophyta</taxon>
        <taxon>Magnoliopsida</taxon>
        <taxon>eudicotyledons</taxon>
        <taxon>Gunneridae</taxon>
        <taxon>Pentapetalae</taxon>
        <taxon>asterids</taxon>
        <taxon>campanulids</taxon>
        <taxon>Asterales</taxon>
        <taxon>Asteraceae</taxon>
        <taxon>Asteroideae</taxon>
        <taxon>Anthemideae</taxon>
        <taxon>Anthemidinae</taxon>
        <taxon>Tanacetum</taxon>
    </lineage>
</organism>
<keyword evidence="2" id="KW-0808">Transferase</keyword>
<protein>
    <submittedName>
        <fullName evidence="2">Reverse transcriptase domain-containing protein</fullName>
    </submittedName>
</protein>
<dbReference type="EMBL" id="BQNB010014994">
    <property type="protein sequence ID" value="GJT34795.1"/>
    <property type="molecule type" value="Genomic_DNA"/>
</dbReference>
<keyword evidence="2" id="KW-0695">RNA-directed DNA polymerase</keyword>
<dbReference type="GO" id="GO:0003964">
    <property type="term" value="F:RNA-directed DNA polymerase activity"/>
    <property type="evidence" value="ECO:0007669"/>
    <property type="project" value="UniProtKB-KW"/>
</dbReference>
<reference evidence="2" key="2">
    <citation type="submission" date="2022-01" db="EMBL/GenBank/DDBJ databases">
        <authorList>
            <person name="Yamashiro T."/>
            <person name="Shiraishi A."/>
            <person name="Satake H."/>
            <person name="Nakayama K."/>
        </authorList>
    </citation>
    <scope>NUCLEOTIDE SEQUENCE</scope>
</reference>
<accession>A0ABQ5D7G8</accession>
<dbReference type="InterPro" id="IPR050951">
    <property type="entry name" value="Retrovirus_Pol_polyprotein"/>
</dbReference>
<dbReference type="PROSITE" id="PS50994">
    <property type="entry name" value="INTEGRASE"/>
    <property type="match status" value="1"/>
</dbReference>
<gene>
    <name evidence="2" type="ORF">Tco_0925214</name>
</gene>
<evidence type="ECO:0000313" key="2">
    <source>
        <dbReference type="EMBL" id="GJT34795.1"/>
    </source>
</evidence>
<proteinExistence type="predicted"/>
<evidence type="ECO:0000313" key="3">
    <source>
        <dbReference type="Proteomes" id="UP001151760"/>
    </source>
</evidence>
<keyword evidence="3" id="KW-1185">Reference proteome</keyword>
<keyword evidence="2" id="KW-0548">Nucleotidyltransferase</keyword>
<dbReference type="Gene3D" id="3.30.420.10">
    <property type="entry name" value="Ribonuclease H-like superfamily/Ribonuclease H"/>
    <property type="match status" value="1"/>
</dbReference>
<dbReference type="PANTHER" id="PTHR37984:SF5">
    <property type="entry name" value="PROTEIN NYNRIN-LIKE"/>
    <property type="match status" value="1"/>
</dbReference>
<reference evidence="2" key="1">
    <citation type="journal article" date="2022" name="Int. J. Mol. Sci.">
        <title>Draft Genome of Tanacetum Coccineum: Genomic Comparison of Closely Related Tanacetum-Family Plants.</title>
        <authorList>
            <person name="Yamashiro T."/>
            <person name="Shiraishi A."/>
            <person name="Nakayama K."/>
            <person name="Satake H."/>
        </authorList>
    </citation>
    <scope>NUCLEOTIDE SEQUENCE</scope>
</reference>
<dbReference type="SUPFAM" id="SSF53098">
    <property type="entry name" value="Ribonuclease H-like"/>
    <property type="match status" value="1"/>
</dbReference>
<dbReference type="PANTHER" id="PTHR37984">
    <property type="entry name" value="PROTEIN CBG26694"/>
    <property type="match status" value="1"/>
</dbReference>
<dbReference type="InterPro" id="IPR036397">
    <property type="entry name" value="RNaseH_sf"/>
</dbReference>
<sequence>MIRWILLLQEFDIEIRDKKGVENLTADHLSLLENPDLGKLTKAEIRDLFLEERLMAISNKNNEPWYTESYEGMSPEMRRHKSFDNVTAAHQEGIMILPQPQGKSSKPGFTGQIFSAMHVDWSELAMPVNEPVEAQAFPASDALNVVNFLKRLFVRFVILEAWISDRGTHFCKYQMERVMKRYGVVYRFSTAYYPQTNGQVENTNRAIKRILEKTIRNNRKEWSHKLDDALWAFRTAFKTPLGTTPFRIIYVKACHLRELDEMRLDAYESFISYKERTKRWHDKRIKTSTKYKKGDKVVLDADKDEDIILEDEGEVTKFFKKNKEEIFTDAGDGVMIQPDGVTSPAM</sequence>
<evidence type="ECO:0000259" key="1">
    <source>
        <dbReference type="PROSITE" id="PS50994"/>
    </source>
</evidence>
<dbReference type="Proteomes" id="UP001151760">
    <property type="component" value="Unassembled WGS sequence"/>
</dbReference>
<dbReference type="InterPro" id="IPR001584">
    <property type="entry name" value="Integrase_cat-core"/>
</dbReference>
<dbReference type="InterPro" id="IPR012337">
    <property type="entry name" value="RNaseH-like_sf"/>
</dbReference>
<comment type="caution">
    <text evidence="2">The sequence shown here is derived from an EMBL/GenBank/DDBJ whole genome shotgun (WGS) entry which is preliminary data.</text>
</comment>
<name>A0ABQ5D7G8_9ASTR</name>